<dbReference type="PANTHER" id="PTHR43289">
    <property type="entry name" value="MITOGEN-ACTIVATED PROTEIN KINASE KINASE KINASE 20-RELATED"/>
    <property type="match status" value="1"/>
</dbReference>
<dbReference type="Pfam" id="PF00069">
    <property type="entry name" value="Pkinase"/>
    <property type="match status" value="1"/>
</dbReference>
<dbReference type="GO" id="GO:0005524">
    <property type="term" value="F:ATP binding"/>
    <property type="evidence" value="ECO:0007669"/>
    <property type="project" value="UniProtKB-UniRule"/>
</dbReference>
<keyword evidence="3" id="KW-0418">Kinase</keyword>
<keyword evidence="4 5" id="KW-0067">ATP-binding</keyword>
<dbReference type="InterPro" id="IPR002589">
    <property type="entry name" value="Macro_dom"/>
</dbReference>
<dbReference type="GO" id="GO:0004674">
    <property type="term" value="F:protein serine/threonine kinase activity"/>
    <property type="evidence" value="ECO:0007669"/>
    <property type="project" value="TreeGrafter"/>
</dbReference>
<evidence type="ECO:0000256" key="4">
    <source>
        <dbReference type="ARBA" id="ARBA00022840"/>
    </source>
</evidence>
<dbReference type="PANTHER" id="PTHR43289:SF6">
    <property type="entry name" value="SERINE_THREONINE-PROTEIN KINASE NEKL-3"/>
    <property type="match status" value="1"/>
</dbReference>
<dbReference type="OrthoDB" id="5486824at2"/>
<organism evidence="8 9">
    <name type="scientific">Sorangium cellulosum</name>
    <name type="common">Polyangium cellulosum</name>
    <dbReference type="NCBI Taxonomy" id="56"/>
    <lineage>
        <taxon>Bacteria</taxon>
        <taxon>Pseudomonadati</taxon>
        <taxon>Myxococcota</taxon>
        <taxon>Polyangia</taxon>
        <taxon>Polyangiales</taxon>
        <taxon>Polyangiaceae</taxon>
        <taxon>Sorangium</taxon>
    </lineage>
</organism>
<evidence type="ECO:0000313" key="8">
    <source>
        <dbReference type="EMBL" id="AUX44281.1"/>
    </source>
</evidence>
<dbReference type="Gene3D" id="3.30.200.20">
    <property type="entry name" value="Phosphorylase Kinase, domain 1"/>
    <property type="match status" value="1"/>
</dbReference>
<evidence type="ECO:0000259" key="7">
    <source>
        <dbReference type="PROSITE" id="PS51154"/>
    </source>
</evidence>
<protein>
    <recommendedName>
        <fullName evidence="10">Protein kinase</fullName>
    </recommendedName>
</protein>
<evidence type="ECO:0000256" key="2">
    <source>
        <dbReference type="ARBA" id="ARBA00022741"/>
    </source>
</evidence>
<gene>
    <name evidence="8" type="ORF">SOCE26_057450</name>
</gene>
<dbReference type="EMBL" id="CP012673">
    <property type="protein sequence ID" value="AUX44281.1"/>
    <property type="molecule type" value="Genomic_DNA"/>
</dbReference>
<dbReference type="Gene3D" id="1.10.510.10">
    <property type="entry name" value="Transferase(Phosphotransferase) domain 1"/>
    <property type="match status" value="1"/>
</dbReference>
<feature type="domain" description="Macro" evidence="7">
    <location>
        <begin position="277"/>
        <end position="451"/>
    </location>
</feature>
<dbReference type="PROSITE" id="PS00107">
    <property type="entry name" value="PROTEIN_KINASE_ATP"/>
    <property type="match status" value="1"/>
</dbReference>
<keyword evidence="2 5" id="KW-0547">Nucleotide-binding</keyword>
<dbReference type="SUPFAM" id="SSF52949">
    <property type="entry name" value="Macro domain-like"/>
    <property type="match status" value="1"/>
</dbReference>
<keyword evidence="1" id="KW-0808">Transferase</keyword>
<dbReference type="RefSeq" id="WP_159397379.1">
    <property type="nucleotide sequence ID" value="NZ_CP012673.1"/>
</dbReference>
<evidence type="ECO:0000256" key="1">
    <source>
        <dbReference type="ARBA" id="ARBA00022679"/>
    </source>
</evidence>
<dbReference type="InterPro" id="IPR043472">
    <property type="entry name" value="Macro_dom-like"/>
</dbReference>
<evidence type="ECO:0000259" key="6">
    <source>
        <dbReference type="PROSITE" id="PS50011"/>
    </source>
</evidence>
<dbReference type="PROSITE" id="PS50011">
    <property type="entry name" value="PROTEIN_KINASE_DOM"/>
    <property type="match status" value="1"/>
</dbReference>
<feature type="binding site" evidence="5">
    <location>
        <position position="40"/>
    </location>
    <ligand>
        <name>ATP</name>
        <dbReference type="ChEBI" id="CHEBI:30616"/>
    </ligand>
</feature>
<name>A0A2L0EY90_SORCE</name>
<dbReference type="SMART" id="SM00506">
    <property type="entry name" value="A1pp"/>
    <property type="match status" value="1"/>
</dbReference>
<dbReference type="SUPFAM" id="SSF56112">
    <property type="entry name" value="Protein kinase-like (PK-like)"/>
    <property type="match status" value="1"/>
</dbReference>
<evidence type="ECO:0008006" key="10">
    <source>
        <dbReference type="Google" id="ProtNLM"/>
    </source>
</evidence>
<reference evidence="8 9" key="1">
    <citation type="submission" date="2015-09" db="EMBL/GenBank/DDBJ databases">
        <title>Sorangium comparison.</title>
        <authorList>
            <person name="Zaburannyi N."/>
            <person name="Bunk B."/>
            <person name="Overmann J."/>
            <person name="Mueller R."/>
        </authorList>
    </citation>
    <scope>NUCLEOTIDE SEQUENCE [LARGE SCALE GENOMIC DNA]</scope>
    <source>
        <strain evidence="8 9">So ce26</strain>
    </source>
</reference>
<feature type="domain" description="Protein kinase" evidence="6">
    <location>
        <begin position="11"/>
        <end position="265"/>
    </location>
</feature>
<dbReference type="Proteomes" id="UP000238348">
    <property type="component" value="Chromosome"/>
</dbReference>
<dbReference type="InterPro" id="IPR017441">
    <property type="entry name" value="Protein_kinase_ATP_BS"/>
</dbReference>
<evidence type="ECO:0000313" key="9">
    <source>
        <dbReference type="Proteomes" id="UP000238348"/>
    </source>
</evidence>
<dbReference type="AlphaFoldDB" id="A0A2L0EY90"/>
<evidence type="ECO:0000256" key="5">
    <source>
        <dbReference type="PROSITE-ProRule" id="PRU10141"/>
    </source>
</evidence>
<sequence>MDLTGVECGVFEVWGPVGEGGMSRVWLARHRELSSPVVLKTLLDTAHHPGEAFMRLRNEARLTSRIPDPRVVRAVDVGIHDGVPYLAEEYVDGLDLAELQERRRAALGRGLPLWFVALAVRDVASALHSAHQTGVLHRDVKPSNLFGSPQTGVRLGDFGVAVGQGRAHVVAGGTPRFIAPEALRGETPSRRCDVYSLGATAYDLYYGRPPLVELREILGDGEVQFPKAHTPEEAYFQHFLARMLERNPAKRLASASALIRKLGALARDLRPSPQVVQLERGALQVGPVRIRCILGDIAQASADGIVNSANDEMKMRSGVGGALRRRGGQRVEDEAMRDGRRALGECIATGAGELSCRYVLHAVSAWKEASCIARATQRALLLAEELGLRTLAIPALGTGVARVPPEASAFAAFAALHEHLLLGGSRLRQVTFVLFDAETLEIFIEQLSGMFLGGAEQGDEDEGARDGRGARDRDALDDTVFLRGGTG</sequence>
<dbReference type="SMART" id="SM00220">
    <property type="entry name" value="S_TKc"/>
    <property type="match status" value="1"/>
</dbReference>
<dbReference type="InterPro" id="IPR000719">
    <property type="entry name" value="Prot_kinase_dom"/>
</dbReference>
<dbReference type="Gene3D" id="3.40.220.10">
    <property type="entry name" value="Leucine Aminopeptidase, subunit E, domain 1"/>
    <property type="match status" value="1"/>
</dbReference>
<dbReference type="InterPro" id="IPR011009">
    <property type="entry name" value="Kinase-like_dom_sf"/>
</dbReference>
<dbReference type="CDD" id="cd14014">
    <property type="entry name" value="STKc_PknB_like"/>
    <property type="match status" value="1"/>
</dbReference>
<proteinExistence type="predicted"/>
<evidence type="ECO:0000256" key="3">
    <source>
        <dbReference type="ARBA" id="ARBA00022777"/>
    </source>
</evidence>
<dbReference type="PROSITE" id="PS51154">
    <property type="entry name" value="MACRO"/>
    <property type="match status" value="1"/>
</dbReference>
<accession>A0A2L0EY90</accession>
<dbReference type="Pfam" id="PF01661">
    <property type="entry name" value="Macro"/>
    <property type="match status" value="1"/>
</dbReference>